<dbReference type="Proteomes" id="UP000004374">
    <property type="component" value="Unassembled WGS sequence"/>
</dbReference>
<evidence type="ECO:0000313" key="1">
    <source>
        <dbReference type="EMBL" id="GAB57882.1"/>
    </source>
</evidence>
<gene>
    <name evidence="1" type="ORF">RNAN_0852</name>
</gene>
<comment type="caution">
    <text evidence="1">The sequence shown here is derived from an EMBL/GenBank/DDBJ whole genome shotgun (WGS) entry which is preliminary data.</text>
</comment>
<protein>
    <submittedName>
        <fullName evidence="1">Uncharacterized protein</fullName>
    </submittedName>
</protein>
<name>I1DV04_9GAMM</name>
<proteinExistence type="predicted"/>
<sequence length="45" mass="4983">MITQNDNKFGHISNVKQNLAGFTALAQASINGWRGEKLQCYIVTT</sequence>
<dbReference type="EMBL" id="BAFK01000003">
    <property type="protein sequence ID" value="GAB57882.1"/>
    <property type="molecule type" value="Genomic_DNA"/>
</dbReference>
<organism evidence="1 2">
    <name type="scientific">Rheinheimera nanhaiensis E407-8</name>
    <dbReference type="NCBI Taxonomy" id="562729"/>
    <lineage>
        <taxon>Bacteria</taxon>
        <taxon>Pseudomonadati</taxon>
        <taxon>Pseudomonadota</taxon>
        <taxon>Gammaproteobacteria</taxon>
        <taxon>Chromatiales</taxon>
        <taxon>Chromatiaceae</taxon>
        <taxon>Rheinheimera</taxon>
    </lineage>
</organism>
<evidence type="ECO:0000313" key="2">
    <source>
        <dbReference type="Proteomes" id="UP000004374"/>
    </source>
</evidence>
<dbReference type="AlphaFoldDB" id="I1DV04"/>
<accession>I1DV04</accession>
<reference evidence="1 2" key="1">
    <citation type="journal article" date="2012" name="J. Bacteriol.">
        <title>Genome Sequence of the Protease-Producing Bacterium Rheinheimera nanhaiensis E407-8T, Isolated from Deep-Sea Sediment of the South China Sea.</title>
        <authorList>
            <person name="Zhang X.-Y."/>
            <person name="Zhang Y.-J."/>
            <person name="Qin Q.-L."/>
            <person name="Xie B.-B."/>
            <person name="Chen X.-L."/>
            <person name="Zhou B.-C."/>
            <person name="Zhang Y.-Z."/>
        </authorList>
    </citation>
    <scope>NUCLEOTIDE SEQUENCE [LARGE SCALE GENOMIC DNA]</scope>
    <source>
        <strain evidence="1 2">E407-8</strain>
    </source>
</reference>
<keyword evidence="2" id="KW-1185">Reference proteome</keyword>